<protein>
    <recommendedName>
        <fullName evidence="9">Beta-glucosidase</fullName>
    </recommendedName>
</protein>
<dbReference type="InterPro" id="IPR017853">
    <property type="entry name" value="GH"/>
</dbReference>
<evidence type="ECO:0000256" key="6">
    <source>
        <dbReference type="RuleBase" id="RU004468"/>
    </source>
</evidence>
<dbReference type="EMBL" id="MGKS01000034">
    <property type="protein sequence ID" value="OGN31513.1"/>
    <property type="molecule type" value="Genomic_DNA"/>
</dbReference>
<name>A0A1F8H1F1_9BACT</name>
<evidence type="ECO:0000256" key="4">
    <source>
        <dbReference type="PROSITE-ProRule" id="PRU10055"/>
    </source>
</evidence>
<comment type="caution">
    <text evidence="7">The sequence shown here is derived from an EMBL/GenBank/DDBJ whole genome shotgun (WGS) entry which is preliminary data.</text>
</comment>
<keyword evidence="3 6" id="KW-0326">Glycosidase</keyword>
<dbReference type="PROSITE" id="PS00653">
    <property type="entry name" value="GLYCOSYL_HYDROL_F1_2"/>
    <property type="match status" value="1"/>
</dbReference>
<proteinExistence type="inferred from homology"/>
<dbReference type="SUPFAM" id="SSF51445">
    <property type="entry name" value="(Trans)glycosidases"/>
    <property type="match status" value="1"/>
</dbReference>
<dbReference type="Proteomes" id="UP000177676">
    <property type="component" value="Unassembled WGS sequence"/>
</dbReference>
<dbReference type="PROSITE" id="PS00572">
    <property type="entry name" value="GLYCOSYL_HYDROL_F1_1"/>
    <property type="match status" value="1"/>
</dbReference>
<sequence length="386" mass="45696">MENLKFPEGFLWGSATSSYQVEGGIENNDWAQAARERKVSSAGRATDHYHLYEQDFDLAKSLGQNAHRFSIEWARVEPEEGKFSQEAIEHYRKVLEALQARGLEPFATLWHFTSPIWFTEKGGFENKKAPEFFSRYCGYVVSQLGDKARFWITINEPNIYTDQGYRQGNWPPFKKNILKYIKVIKTLARAHLMSYNIIKTLNPKMQVGIAKNNMDFDSSKFNLIGRGVQIFRNKFWNHYFLKKIEAHQDFIGLNYYFHKHFGYKFYEQKNDLNWPIFPPGIYHVLKELMKYKKPIYITENGLADAKDEKRGKFIKEHLRWVWQAIQEGVDVRGYLYWSLLDNFEWAHGFGPRFGLIEVNYETLERRIRPSAWEYAKICKSNQLEIN</sequence>
<evidence type="ECO:0000313" key="7">
    <source>
        <dbReference type="EMBL" id="OGN31513.1"/>
    </source>
</evidence>
<dbReference type="InterPro" id="IPR001360">
    <property type="entry name" value="Glyco_hydro_1"/>
</dbReference>
<dbReference type="Pfam" id="PF00232">
    <property type="entry name" value="Glyco_hydro_1"/>
    <property type="match status" value="2"/>
</dbReference>
<evidence type="ECO:0000256" key="3">
    <source>
        <dbReference type="ARBA" id="ARBA00023295"/>
    </source>
</evidence>
<gene>
    <name evidence="7" type="ORF">A3I92_00520</name>
</gene>
<keyword evidence="2 6" id="KW-0378">Hydrolase</keyword>
<dbReference type="PANTHER" id="PTHR10353">
    <property type="entry name" value="GLYCOSYL HYDROLASE"/>
    <property type="match status" value="1"/>
</dbReference>
<dbReference type="Gene3D" id="3.20.20.80">
    <property type="entry name" value="Glycosidases"/>
    <property type="match status" value="1"/>
</dbReference>
<dbReference type="InterPro" id="IPR033132">
    <property type="entry name" value="GH_1_N_CS"/>
</dbReference>
<evidence type="ECO:0000256" key="5">
    <source>
        <dbReference type="RuleBase" id="RU003690"/>
    </source>
</evidence>
<dbReference type="InterPro" id="IPR018120">
    <property type="entry name" value="Glyco_hydro_1_AS"/>
</dbReference>
<accession>A0A1F8H1F1</accession>
<comment type="similarity">
    <text evidence="1 5">Belongs to the glycosyl hydrolase 1 family.</text>
</comment>
<dbReference type="AlphaFoldDB" id="A0A1F8H1F1"/>
<organism evidence="7 8">
    <name type="scientific">Candidatus Yanofskybacteria bacterium RIFCSPLOWO2_02_FULL_43_10b</name>
    <dbReference type="NCBI Taxonomy" id="1802704"/>
    <lineage>
        <taxon>Bacteria</taxon>
        <taxon>Candidatus Yanofskyibacteriota</taxon>
    </lineage>
</organism>
<dbReference type="GO" id="GO:0008422">
    <property type="term" value="F:beta-glucosidase activity"/>
    <property type="evidence" value="ECO:0007669"/>
    <property type="project" value="TreeGrafter"/>
</dbReference>
<feature type="active site" description="Nucleophile" evidence="4">
    <location>
        <position position="299"/>
    </location>
</feature>
<evidence type="ECO:0000256" key="1">
    <source>
        <dbReference type="ARBA" id="ARBA00010838"/>
    </source>
</evidence>
<evidence type="ECO:0000313" key="8">
    <source>
        <dbReference type="Proteomes" id="UP000177676"/>
    </source>
</evidence>
<evidence type="ECO:0008006" key="9">
    <source>
        <dbReference type="Google" id="ProtNLM"/>
    </source>
</evidence>
<evidence type="ECO:0000256" key="2">
    <source>
        <dbReference type="ARBA" id="ARBA00022801"/>
    </source>
</evidence>
<dbReference type="GO" id="GO:0005975">
    <property type="term" value="P:carbohydrate metabolic process"/>
    <property type="evidence" value="ECO:0007669"/>
    <property type="project" value="InterPro"/>
</dbReference>
<dbReference type="PRINTS" id="PR00131">
    <property type="entry name" value="GLHYDRLASE1"/>
</dbReference>
<reference evidence="7 8" key="1">
    <citation type="journal article" date="2016" name="Nat. Commun.">
        <title>Thousands of microbial genomes shed light on interconnected biogeochemical processes in an aquifer system.</title>
        <authorList>
            <person name="Anantharaman K."/>
            <person name="Brown C.T."/>
            <person name="Hug L.A."/>
            <person name="Sharon I."/>
            <person name="Castelle C.J."/>
            <person name="Probst A.J."/>
            <person name="Thomas B.C."/>
            <person name="Singh A."/>
            <person name="Wilkins M.J."/>
            <person name="Karaoz U."/>
            <person name="Brodie E.L."/>
            <person name="Williams K.H."/>
            <person name="Hubbard S.S."/>
            <person name="Banfield J.F."/>
        </authorList>
    </citation>
    <scope>NUCLEOTIDE SEQUENCE [LARGE SCALE GENOMIC DNA]</scope>
</reference>
<dbReference type="PANTHER" id="PTHR10353:SF209">
    <property type="entry name" value="GALACTOLIPID GALACTOSYLTRANSFERASE SFR2, CHLOROPLASTIC"/>
    <property type="match status" value="1"/>
</dbReference>